<evidence type="ECO:0000313" key="7">
    <source>
        <dbReference type="EMBL" id="EIW82967.1"/>
    </source>
</evidence>
<evidence type="ECO:0000256" key="6">
    <source>
        <dbReference type="SAM" id="MobiDB-lite"/>
    </source>
</evidence>
<feature type="compositionally biased region" description="Basic and acidic residues" evidence="6">
    <location>
        <begin position="294"/>
        <end position="305"/>
    </location>
</feature>
<feature type="compositionally biased region" description="Low complexity" evidence="6">
    <location>
        <begin position="358"/>
        <end position="369"/>
    </location>
</feature>
<name>A0A5M3MVD0_CONPW</name>
<evidence type="ECO:0000256" key="3">
    <source>
        <dbReference type="ARBA" id="ARBA00022771"/>
    </source>
</evidence>
<evidence type="ECO:0000313" key="8">
    <source>
        <dbReference type="Proteomes" id="UP000053558"/>
    </source>
</evidence>
<keyword evidence="4" id="KW-0862">Zinc</keyword>
<comment type="subcellular location">
    <subcellularLocation>
        <location evidence="1">Nucleus</location>
    </subcellularLocation>
</comment>
<evidence type="ECO:0000256" key="5">
    <source>
        <dbReference type="ARBA" id="ARBA00023242"/>
    </source>
</evidence>
<dbReference type="PANTHER" id="PTHR46481">
    <property type="entry name" value="ZINC FINGER BED DOMAIN-CONTAINING PROTEIN 4"/>
    <property type="match status" value="1"/>
</dbReference>
<reference evidence="8" key="1">
    <citation type="journal article" date="2012" name="Science">
        <title>The Paleozoic origin of enzymatic lignin decomposition reconstructed from 31 fungal genomes.</title>
        <authorList>
            <person name="Floudas D."/>
            <person name="Binder M."/>
            <person name="Riley R."/>
            <person name="Barry K."/>
            <person name="Blanchette R.A."/>
            <person name="Henrissat B."/>
            <person name="Martinez A.T."/>
            <person name="Otillar R."/>
            <person name="Spatafora J.W."/>
            <person name="Yadav J.S."/>
            <person name="Aerts A."/>
            <person name="Benoit I."/>
            <person name="Boyd A."/>
            <person name="Carlson A."/>
            <person name="Copeland A."/>
            <person name="Coutinho P.M."/>
            <person name="de Vries R.P."/>
            <person name="Ferreira P."/>
            <person name="Findley K."/>
            <person name="Foster B."/>
            <person name="Gaskell J."/>
            <person name="Glotzer D."/>
            <person name="Gorecki P."/>
            <person name="Heitman J."/>
            <person name="Hesse C."/>
            <person name="Hori C."/>
            <person name="Igarashi K."/>
            <person name="Jurgens J.A."/>
            <person name="Kallen N."/>
            <person name="Kersten P."/>
            <person name="Kohler A."/>
            <person name="Kuees U."/>
            <person name="Kumar T.K.A."/>
            <person name="Kuo A."/>
            <person name="LaButti K."/>
            <person name="Larrondo L.F."/>
            <person name="Lindquist E."/>
            <person name="Ling A."/>
            <person name="Lombard V."/>
            <person name="Lucas S."/>
            <person name="Lundell T."/>
            <person name="Martin R."/>
            <person name="McLaughlin D.J."/>
            <person name="Morgenstern I."/>
            <person name="Morin E."/>
            <person name="Murat C."/>
            <person name="Nagy L.G."/>
            <person name="Nolan M."/>
            <person name="Ohm R.A."/>
            <person name="Patyshakuliyeva A."/>
            <person name="Rokas A."/>
            <person name="Ruiz-Duenas F.J."/>
            <person name="Sabat G."/>
            <person name="Salamov A."/>
            <person name="Samejima M."/>
            <person name="Schmutz J."/>
            <person name="Slot J.C."/>
            <person name="St John F."/>
            <person name="Stenlid J."/>
            <person name="Sun H."/>
            <person name="Sun S."/>
            <person name="Syed K."/>
            <person name="Tsang A."/>
            <person name="Wiebenga A."/>
            <person name="Young D."/>
            <person name="Pisabarro A."/>
            <person name="Eastwood D.C."/>
            <person name="Martin F."/>
            <person name="Cullen D."/>
            <person name="Grigoriev I.V."/>
            <person name="Hibbett D.S."/>
        </authorList>
    </citation>
    <scope>NUCLEOTIDE SEQUENCE [LARGE SCALE GENOMIC DNA]</scope>
    <source>
        <strain evidence="8">RWD-64-598 SS2</strain>
    </source>
</reference>
<organism evidence="7 8">
    <name type="scientific">Coniophora puteana (strain RWD-64-598)</name>
    <name type="common">Brown rot fungus</name>
    <dbReference type="NCBI Taxonomy" id="741705"/>
    <lineage>
        <taxon>Eukaryota</taxon>
        <taxon>Fungi</taxon>
        <taxon>Dikarya</taxon>
        <taxon>Basidiomycota</taxon>
        <taxon>Agaricomycotina</taxon>
        <taxon>Agaricomycetes</taxon>
        <taxon>Agaricomycetidae</taxon>
        <taxon>Boletales</taxon>
        <taxon>Coniophorineae</taxon>
        <taxon>Coniophoraceae</taxon>
        <taxon>Coniophora</taxon>
    </lineage>
</organism>
<keyword evidence="8" id="KW-1185">Reference proteome</keyword>
<dbReference type="GeneID" id="19208949"/>
<feature type="compositionally biased region" description="Acidic residues" evidence="6">
    <location>
        <begin position="408"/>
        <end position="419"/>
    </location>
</feature>
<feature type="compositionally biased region" description="Basic residues" evidence="6">
    <location>
        <begin position="389"/>
        <end position="404"/>
    </location>
</feature>
<sequence>MDLHSSIQKLRAIIRHIMQSESRQRRFEELATGLHNDLGCLLVRDTPTRVQTTIVMISRAIPLQKAVDEWVSRHKELENNYLSCAEWNHLKSCTSGPKLKTRTKLLFSQLVLPLYSTMTNADDEYHSRQTVVESICELAKKLPDSIEIAEKTDRIYTVMKNLRGKNNWHTFNRRFDALFAQDILDKHGHFPDMRRGRHGIEYVASYIQNTALDLPHNTHAALMLKLQRLDNELKRLCGTADTVHGEASAQPKTQLATSKPPREKPQEKERTEEDLLREFKQGHLARALYGHEQTLIKDNRKDKTYRPPARSNDNRSSEESDESDDEGGLGVTMRAKGASKGAHKRLRVDSTSSERSETSISIEEASLSEMAKVLSSAPKETMPAAKSTAKGKQKSNTKQSKRRRQDAEVVEVVEGDSEQSDGNSALRAMKEREAKARPEGSRGPVNKSLEFWHGPKAVRANGEKRWEFTCKLCRKIRTFDRTVDSSDFSKEQPRPKLGNLATHLNVHGAEIAQLREKEKDGGNSDELLASSSGSKVLERQQAIMARMLDDGKVNPSHSPSQPGFHRRFTAYILESNHPLTAGEAPALRILFEYIKCPFKLPSDTAVGNFVSRIHKHLQGAITKELAASIPYRIAYSTDSWTNPQMIYTFCATLATWIDEKWTLRTRLIDFRHLAMDEHTGKGLAKAFWDAAPILASLKIVDDEPGDVDYYEKFNKYLPVAFDLAMEDEDLEAIEAEDYDGDEVQDPDTSFTAGIKSQARDEPSTASTSALEKAIELWTCEVQLRHLVLTVEDWDEIILLHGLLEFLAAGIHRRYTARID</sequence>
<keyword evidence="3" id="KW-0863">Zinc-finger</keyword>
<dbReference type="GO" id="GO:0008270">
    <property type="term" value="F:zinc ion binding"/>
    <property type="evidence" value="ECO:0007669"/>
    <property type="project" value="UniProtKB-KW"/>
</dbReference>
<dbReference type="InterPro" id="IPR052035">
    <property type="entry name" value="ZnF_BED_domain_contain"/>
</dbReference>
<keyword evidence="2" id="KW-0479">Metal-binding</keyword>
<comment type="caution">
    <text evidence="7">The sequence shown here is derived from an EMBL/GenBank/DDBJ whole genome shotgun (WGS) entry which is preliminary data.</text>
</comment>
<gene>
    <name evidence="7" type="ORF">CONPUDRAFT_71621</name>
</gene>
<dbReference type="OrthoDB" id="2800877at2759"/>
<evidence type="ECO:0000256" key="1">
    <source>
        <dbReference type="ARBA" id="ARBA00004123"/>
    </source>
</evidence>
<feature type="region of interest" description="Disordered" evidence="6">
    <location>
        <begin position="242"/>
        <end position="274"/>
    </location>
</feature>
<feature type="compositionally biased region" description="Basic and acidic residues" evidence="6">
    <location>
        <begin position="428"/>
        <end position="440"/>
    </location>
</feature>
<dbReference type="PANTHER" id="PTHR46481:SF10">
    <property type="entry name" value="ZINC FINGER BED DOMAIN-CONTAINING PROTEIN 39"/>
    <property type="match status" value="1"/>
</dbReference>
<proteinExistence type="predicted"/>
<evidence type="ECO:0000256" key="4">
    <source>
        <dbReference type="ARBA" id="ARBA00022833"/>
    </source>
</evidence>
<protein>
    <recommendedName>
        <fullName evidence="9">BED-type domain-containing protein</fullName>
    </recommendedName>
</protein>
<feature type="region of interest" description="Disordered" evidence="6">
    <location>
        <begin position="290"/>
        <end position="448"/>
    </location>
</feature>
<dbReference type="RefSeq" id="XP_007766449.1">
    <property type="nucleotide sequence ID" value="XM_007768259.1"/>
</dbReference>
<keyword evidence="5" id="KW-0539">Nucleus</keyword>
<dbReference type="KEGG" id="cput:CONPUDRAFT_71621"/>
<evidence type="ECO:0000256" key="2">
    <source>
        <dbReference type="ARBA" id="ARBA00022723"/>
    </source>
</evidence>
<dbReference type="EMBL" id="JH711576">
    <property type="protein sequence ID" value="EIW82967.1"/>
    <property type="molecule type" value="Genomic_DNA"/>
</dbReference>
<dbReference type="GO" id="GO:0005634">
    <property type="term" value="C:nucleus"/>
    <property type="evidence" value="ECO:0007669"/>
    <property type="project" value="UniProtKB-SubCell"/>
</dbReference>
<accession>A0A5M3MVD0</accession>
<evidence type="ECO:0008006" key="9">
    <source>
        <dbReference type="Google" id="ProtNLM"/>
    </source>
</evidence>
<dbReference type="AlphaFoldDB" id="A0A5M3MVD0"/>
<feature type="compositionally biased region" description="Basic and acidic residues" evidence="6">
    <location>
        <begin position="260"/>
        <end position="274"/>
    </location>
</feature>
<dbReference type="Proteomes" id="UP000053558">
    <property type="component" value="Unassembled WGS sequence"/>
</dbReference>
<dbReference type="OMA" id="TWIDEKW"/>